<evidence type="ECO:0000313" key="11">
    <source>
        <dbReference type="Proteomes" id="UP000276899"/>
    </source>
</evidence>
<dbReference type="STRING" id="1278298.GCA_000428685_01791"/>
<dbReference type="InterPro" id="IPR050406">
    <property type="entry name" value="FGGY_Carb_Kinase"/>
</dbReference>
<evidence type="ECO:0000256" key="7">
    <source>
        <dbReference type="ARBA" id="ARBA00023308"/>
    </source>
</evidence>
<evidence type="ECO:0000256" key="6">
    <source>
        <dbReference type="ARBA" id="ARBA00022840"/>
    </source>
</evidence>
<name>A0A3S4UNI4_9ACTO</name>
<dbReference type="EC" id="2.7.1.5" evidence="10"/>
<dbReference type="EMBL" id="LR134363">
    <property type="protein sequence ID" value="VEG74629.1"/>
    <property type="molecule type" value="Genomic_DNA"/>
</dbReference>
<dbReference type="KEGG" id="asla:NCTC11923_01263"/>
<dbReference type="GO" id="GO:0042732">
    <property type="term" value="P:D-xylose metabolic process"/>
    <property type="evidence" value="ECO:0007669"/>
    <property type="project" value="UniProtKB-KW"/>
</dbReference>
<dbReference type="PANTHER" id="PTHR43095:SF5">
    <property type="entry name" value="XYLULOSE KINASE"/>
    <property type="match status" value="1"/>
</dbReference>
<dbReference type="Proteomes" id="UP000276899">
    <property type="component" value="Chromosome"/>
</dbReference>
<keyword evidence="2" id="KW-0859">Xylose metabolism</keyword>
<keyword evidence="7" id="KW-0684">Rhamnose metabolism</keyword>
<dbReference type="InterPro" id="IPR013449">
    <property type="entry name" value="Rhamnulokinase"/>
</dbReference>
<evidence type="ECO:0000256" key="2">
    <source>
        <dbReference type="ARBA" id="ARBA00022629"/>
    </source>
</evidence>
<keyword evidence="3 10" id="KW-0808">Transferase</keyword>
<feature type="domain" description="Carbohydrate kinase FGGY C-terminal" evidence="9">
    <location>
        <begin position="254"/>
        <end position="441"/>
    </location>
</feature>
<evidence type="ECO:0000259" key="9">
    <source>
        <dbReference type="Pfam" id="PF02782"/>
    </source>
</evidence>
<dbReference type="InterPro" id="IPR018485">
    <property type="entry name" value="FGGY_C"/>
</dbReference>
<evidence type="ECO:0000313" key="10">
    <source>
        <dbReference type="EMBL" id="VEG74629.1"/>
    </source>
</evidence>
<keyword evidence="6" id="KW-0067">ATP-binding</keyword>
<dbReference type="GO" id="GO:0008993">
    <property type="term" value="F:rhamnulokinase activity"/>
    <property type="evidence" value="ECO:0007669"/>
    <property type="project" value="UniProtKB-EC"/>
</dbReference>
<comment type="similarity">
    <text evidence="1">Belongs to the FGGY kinase family.</text>
</comment>
<dbReference type="Gene3D" id="3.30.420.40">
    <property type="match status" value="2"/>
</dbReference>
<proteinExistence type="inferred from homology"/>
<evidence type="ECO:0000256" key="5">
    <source>
        <dbReference type="ARBA" id="ARBA00022777"/>
    </source>
</evidence>
<evidence type="ECO:0000256" key="1">
    <source>
        <dbReference type="ARBA" id="ARBA00009156"/>
    </source>
</evidence>
<dbReference type="GO" id="GO:0005524">
    <property type="term" value="F:ATP binding"/>
    <property type="evidence" value="ECO:0007669"/>
    <property type="project" value="UniProtKB-KW"/>
</dbReference>
<protein>
    <submittedName>
        <fullName evidence="10">Rhamnulokinase</fullName>
        <ecNumber evidence="10">2.7.1.5</ecNumber>
    </submittedName>
</protein>
<dbReference type="SUPFAM" id="SSF53067">
    <property type="entry name" value="Actin-like ATPase domain"/>
    <property type="match status" value="2"/>
</dbReference>
<dbReference type="AlphaFoldDB" id="A0A3S4UNI4"/>
<keyword evidence="4" id="KW-0547">Nucleotide-binding</keyword>
<feature type="domain" description="Carbohydrate kinase FGGY N-terminal" evidence="8">
    <location>
        <begin position="9"/>
        <end position="222"/>
    </location>
</feature>
<dbReference type="PANTHER" id="PTHR43095">
    <property type="entry name" value="SUGAR KINASE"/>
    <property type="match status" value="1"/>
</dbReference>
<keyword evidence="2" id="KW-0119">Carbohydrate metabolism</keyword>
<evidence type="ECO:0000259" key="8">
    <source>
        <dbReference type="Pfam" id="PF00370"/>
    </source>
</evidence>
<dbReference type="InterPro" id="IPR018484">
    <property type="entry name" value="FGGY_N"/>
</dbReference>
<evidence type="ECO:0000256" key="4">
    <source>
        <dbReference type="ARBA" id="ARBA00022741"/>
    </source>
</evidence>
<keyword evidence="11" id="KW-1185">Reference proteome</keyword>
<dbReference type="CDD" id="cd07771">
    <property type="entry name" value="ASKHA_NBD_FGGY_RhaB-like"/>
    <property type="match status" value="1"/>
</dbReference>
<dbReference type="GO" id="GO:0019301">
    <property type="term" value="P:rhamnose catabolic process"/>
    <property type="evidence" value="ECO:0007669"/>
    <property type="project" value="InterPro"/>
</dbReference>
<reference evidence="10 11" key="1">
    <citation type="submission" date="2018-12" db="EMBL/GenBank/DDBJ databases">
        <authorList>
            <consortium name="Pathogen Informatics"/>
        </authorList>
    </citation>
    <scope>NUCLEOTIDE SEQUENCE [LARGE SCALE GENOMIC DNA]</scope>
    <source>
        <strain evidence="10 11">NCTC11923</strain>
    </source>
</reference>
<keyword evidence="5 10" id="KW-0418">Kinase</keyword>
<dbReference type="Pfam" id="PF00370">
    <property type="entry name" value="FGGY_N"/>
    <property type="match status" value="1"/>
</dbReference>
<dbReference type="InterPro" id="IPR043129">
    <property type="entry name" value="ATPase_NBD"/>
</dbReference>
<sequence>MERTEAASALALDLGSSSARAILGSLRDGVLVTQEVHRLTHRAQMRQGSLCWDIEALNSAVADGLDAARQALGTHPASIGIDTWGVDYGLLDHDGALLRPPRAYRDARMARHSAALEGRIDRAGAWQATGVLPMEINTSYQVFADLQEEPGLAQRVGALLPLPDLLAHELGAPVGVGRAIASTTGLAAPGARQWSPVMAQAIDLPESWLAPLVDDAVVSGSIAGTGTAIVRPGGHDTACAVHSLGLAPHQTALFISCGSWSLIGATVPEPIVEPGVLEAGLSNEVRTDGGVRLLRNLTGLWLLQECQRAWGEDDVAGLVEAAGRARSLGVVVDPDDPAFMAPGDMPAALGEWCQEHYGIEPSGRAQMVRLILESLACAHAEHAERLAGLVGSALAPGAPIHLVGGGARNRLLAQMTATACQRPVVIGAVEASAMGNLLAQFEATGAARPQDRDAIVRQSCQRAVLEPEDPSAFTDMRERLARARIR</sequence>
<accession>A0A3S4UNI4</accession>
<evidence type="ECO:0000256" key="3">
    <source>
        <dbReference type="ARBA" id="ARBA00022679"/>
    </source>
</evidence>
<organism evidence="10 11">
    <name type="scientific">Actinomyces slackii</name>
    <dbReference type="NCBI Taxonomy" id="52774"/>
    <lineage>
        <taxon>Bacteria</taxon>
        <taxon>Bacillati</taxon>
        <taxon>Actinomycetota</taxon>
        <taxon>Actinomycetes</taxon>
        <taxon>Actinomycetales</taxon>
        <taxon>Actinomycetaceae</taxon>
        <taxon>Actinomyces</taxon>
    </lineage>
</organism>
<dbReference type="RefSeq" id="WP_026426911.1">
    <property type="nucleotide sequence ID" value="NZ_CBCRWE010000011.1"/>
</dbReference>
<gene>
    <name evidence="10" type="primary">rhaB</name>
    <name evidence="10" type="ORF">NCTC11923_01263</name>
</gene>
<dbReference type="Pfam" id="PF02782">
    <property type="entry name" value="FGGY_C"/>
    <property type="match status" value="1"/>
</dbReference>